<organism evidence="3 4">
    <name type="scientific">Arthrobacter wenxiniae</name>
    <dbReference type="NCBI Taxonomy" id="2713570"/>
    <lineage>
        <taxon>Bacteria</taxon>
        <taxon>Bacillati</taxon>
        <taxon>Actinomycetota</taxon>
        <taxon>Actinomycetes</taxon>
        <taxon>Micrococcales</taxon>
        <taxon>Micrococcaceae</taxon>
        <taxon>Arthrobacter</taxon>
    </lineage>
</organism>
<dbReference type="PROSITE" id="PS51257">
    <property type="entry name" value="PROKAR_LIPOPROTEIN"/>
    <property type="match status" value="1"/>
</dbReference>
<name>A0A7Y7III2_9MICC</name>
<dbReference type="EMBL" id="JAAMFM010000024">
    <property type="protein sequence ID" value="NVM96104.1"/>
    <property type="molecule type" value="Genomic_DNA"/>
</dbReference>
<dbReference type="InterPro" id="IPR005543">
    <property type="entry name" value="PASTA_dom"/>
</dbReference>
<feature type="domain" description="PASTA" evidence="2">
    <location>
        <begin position="41"/>
        <end position="105"/>
    </location>
</feature>
<sequence>MKKLLVPLALTALFLAGCGQTTAQVAPSSSATKTALAATALPDIEGQPYAKAAAALSAARIDYRAVGPDGLTCINRPDDNAAISSINFTTGQPVPKGSPVILTMDQSEADVVSALVQSA</sequence>
<gene>
    <name evidence="3" type="ORF">G6034_14570</name>
</gene>
<reference evidence="3 4" key="1">
    <citation type="submission" date="2020-02" db="EMBL/GenBank/DDBJ databases">
        <title>Genome sequence of strain AETb3-4.</title>
        <authorList>
            <person name="Gao J."/>
            <person name="Zhang X."/>
        </authorList>
    </citation>
    <scope>NUCLEOTIDE SEQUENCE [LARGE SCALE GENOMIC DNA]</scope>
    <source>
        <strain evidence="3 4">AETb3-4</strain>
    </source>
</reference>
<feature type="signal peptide" evidence="1">
    <location>
        <begin position="1"/>
        <end position="23"/>
    </location>
</feature>
<comment type="caution">
    <text evidence="3">The sequence shown here is derived from an EMBL/GenBank/DDBJ whole genome shotgun (WGS) entry which is preliminary data.</text>
</comment>
<dbReference type="AlphaFoldDB" id="A0A7Y7III2"/>
<evidence type="ECO:0000256" key="1">
    <source>
        <dbReference type="SAM" id="SignalP"/>
    </source>
</evidence>
<accession>A0A7Y7III2</accession>
<keyword evidence="1" id="KW-0732">Signal</keyword>
<dbReference type="RefSeq" id="WP_176635823.1">
    <property type="nucleotide sequence ID" value="NZ_JAAMFM010000024.1"/>
</dbReference>
<dbReference type="Proteomes" id="UP000543556">
    <property type="component" value="Unassembled WGS sequence"/>
</dbReference>
<evidence type="ECO:0000313" key="4">
    <source>
        <dbReference type="Proteomes" id="UP000543556"/>
    </source>
</evidence>
<protein>
    <submittedName>
        <fullName evidence="3">PASTA domain-containing protein</fullName>
    </submittedName>
</protein>
<proteinExistence type="predicted"/>
<keyword evidence="4" id="KW-1185">Reference proteome</keyword>
<evidence type="ECO:0000259" key="2">
    <source>
        <dbReference type="Pfam" id="PF03793"/>
    </source>
</evidence>
<evidence type="ECO:0000313" key="3">
    <source>
        <dbReference type="EMBL" id="NVM96104.1"/>
    </source>
</evidence>
<dbReference type="Pfam" id="PF03793">
    <property type="entry name" value="PASTA"/>
    <property type="match status" value="1"/>
</dbReference>
<feature type="chain" id="PRO_5039479910" evidence="1">
    <location>
        <begin position="24"/>
        <end position="119"/>
    </location>
</feature>